<keyword evidence="2" id="KW-1185">Reference proteome</keyword>
<dbReference type="Proteomes" id="UP000320390">
    <property type="component" value="Chromosome"/>
</dbReference>
<dbReference type="EMBL" id="CP036434">
    <property type="protein sequence ID" value="QDV05370.1"/>
    <property type="molecule type" value="Genomic_DNA"/>
</dbReference>
<accession>A0A518EMR0</accession>
<gene>
    <name evidence="1" type="ORF">Poly30_08670</name>
</gene>
<sequence>MQLSIFLGATLLGSGAILMFGRSASEFASPVQLTSGDAALAAKVRYPSPRLLDVDGDGTREMVVGDLPGFVRVAKPAGGDDLLAWGELAPLKTDGRELKFNNW</sequence>
<evidence type="ECO:0008006" key="3">
    <source>
        <dbReference type="Google" id="ProtNLM"/>
    </source>
</evidence>
<dbReference type="OrthoDB" id="1488578at2"/>
<name>A0A518EMR0_9BACT</name>
<protein>
    <recommendedName>
        <fullName evidence="3">FG-GAP repeat protein</fullName>
    </recommendedName>
</protein>
<evidence type="ECO:0000313" key="1">
    <source>
        <dbReference type="EMBL" id="QDV05370.1"/>
    </source>
</evidence>
<evidence type="ECO:0000313" key="2">
    <source>
        <dbReference type="Proteomes" id="UP000320390"/>
    </source>
</evidence>
<dbReference type="AlphaFoldDB" id="A0A518EMR0"/>
<dbReference type="RefSeq" id="WP_145194783.1">
    <property type="nucleotide sequence ID" value="NZ_CP036434.1"/>
</dbReference>
<organism evidence="1 2">
    <name type="scientific">Saltatorellus ferox</name>
    <dbReference type="NCBI Taxonomy" id="2528018"/>
    <lineage>
        <taxon>Bacteria</taxon>
        <taxon>Pseudomonadati</taxon>
        <taxon>Planctomycetota</taxon>
        <taxon>Planctomycetia</taxon>
        <taxon>Planctomycetia incertae sedis</taxon>
        <taxon>Saltatorellus</taxon>
    </lineage>
</organism>
<reference evidence="1 2" key="1">
    <citation type="submission" date="2019-02" db="EMBL/GenBank/DDBJ databases">
        <title>Deep-cultivation of Planctomycetes and their phenomic and genomic characterization uncovers novel biology.</title>
        <authorList>
            <person name="Wiegand S."/>
            <person name="Jogler M."/>
            <person name="Boedeker C."/>
            <person name="Pinto D."/>
            <person name="Vollmers J."/>
            <person name="Rivas-Marin E."/>
            <person name="Kohn T."/>
            <person name="Peeters S.H."/>
            <person name="Heuer A."/>
            <person name="Rast P."/>
            <person name="Oberbeckmann S."/>
            <person name="Bunk B."/>
            <person name="Jeske O."/>
            <person name="Meyerdierks A."/>
            <person name="Storesund J.E."/>
            <person name="Kallscheuer N."/>
            <person name="Luecker S."/>
            <person name="Lage O.M."/>
            <person name="Pohl T."/>
            <person name="Merkel B.J."/>
            <person name="Hornburger P."/>
            <person name="Mueller R.-W."/>
            <person name="Bruemmer F."/>
            <person name="Labrenz M."/>
            <person name="Spormann A.M."/>
            <person name="Op den Camp H."/>
            <person name="Overmann J."/>
            <person name="Amann R."/>
            <person name="Jetten M.S.M."/>
            <person name="Mascher T."/>
            <person name="Medema M.H."/>
            <person name="Devos D.P."/>
            <person name="Kaster A.-K."/>
            <person name="Ovreas L."/>
            <person name="Rohde M."/>
            <person name="Galperin M.Y."/>
            <person name="Jogler C."/>
        </authorList>
    </citation>
    <scope>NUCLEOTIDE SEQUENCE [LARGE SCALE GENOMIC DNA]</scope>
    <source>
        <strain evidence="1 2">Poly30</strain>
    </source>
</reference>
<proteinExistence type="predicted"/>